<accession>A0A814HEP2</accession>
<evidence type="ECO:0000256" key="1">
    <source>
        <dbReference type="SAM" id="SignalP"/>
    </source>
</evidence>
<feature type="chain" id="PRO_5032697603" evidence="1">
    <location>
        <begin position="21"/>
        <end position="93"/>
    </location>
</feature>
<proteinExistence type="predicted"/>
<evidence type="ECO:0000313" key="2">
    <source>
        <dbReference type="EMBL" id="CAF1008726.1"/>
    </source>
</evidence>
<comment type="caution">
    <text evidence="2">The sequence shown here is derived from an EMBL/GenBank/DDBJ whole genome shotgun (WGS) entry which is preliminary data.</text>
</comment>
<reference evidence="2" key="1">
    <citation type="submission" date="2021-02" db="EMBL/GenBank/DDBJ databases">
        <authorList>
            <person name="Nowell W R."/>
        </authorList>
    </citation>
    <scope>NUCLEOTIDE SEQUENCE</scope>
</reference>
<name>A0A814HEP2_ADIRI</name>
<organism evidence="2 3">
    <name type="scientific">Adineta ricciae</name>
    <name type="common">Rotifer</name>
    <dbReference type="NCBI Taxonomy" id="249248"/>
    <lineage>
        <taxon>Eukaryota</taxon>
        <taxon>Metazoa</taxon>
        <taxon>Spiralia</taxon>
        <taxon>Gnathifera</taxon>
        <taxon>Rotifera</taxon>
        <taxon>Eurotatoria</taxon>
        <taxon>Bdelloidea</taxon>
        <taxon>Adinetida</taxon>
        <taxon>Adinetidae</taxon>
        <taxon>Adineta</taxon>
    </lineage>
</organism>
<dbReference type="OrthoDB" id="9976396at2759"/>
<keyword evidence="1" id="KW-0732">Signal</keyword>
<dbReference type="Proteomes" id="UP000663852">
    <property type="component" value="Unassembled WGS sequence"/>
</dbReference>
<protein>
    <submittedName>
        <fullName evidence="2">Uncharacterized protein</fullName>
    </submittedName>
</protein>
<feature type="signal peptide" evidence="1">
    <location>
        <begin position="1"/>
        <end position="20"/>
    </location>
</feature>
<dbReference type="EMBL" id="CAJNOJ010000064">
    <property type="protein sequence ID" value="CAF1008726.1"/>
    <property type="molecule type" value="Genomic_DNA"/>
</dbReference>
<dbReference type="AlphaFoldDB" id="A0A814HEP2"/>
<evidence type="ECO:0000313" key="3">
    <source>
        <dbReference type="Proteomes" id="UP000663852"/>
    </source>
</evidence>
<sequence length="93" mass="10687">MQTHICAFCLLAFSIVLINARFVFRSVDGGADGEIRYPNNHPYHTHHVDAYQKLLEDILETELRASKSNLIDLQSLERTRKGIERGDPREFMG</sequence>
<gene>
    <name evidence="2" type="ORF">EDS130_LOCUS15273</name>
</gene>